<dbReference type="AlphaFoldDB" id="J3N900"/>
<reference evidence="3" key="2">
    <citation type="submission" date="2013-04" db="UniProtKB">
        <authorList>
            <consortium name="EnsemblPlants"/>
        </authorList>
    </citation>
    <scope>IDENTIFICATION</scope>
</reference>
<dbReference type="SUPFAM" id="SSF52047">
    <property type="entry name" value="RNI-like"/>
    <property type="match status" value="1"/>
</dbReference>
<reference evidence="3" key="1">
    <citation type="journal article" date="2013" name="Nat. Commun.">
        <title>Whole-genome sequencing of Oryza brachyantha reveals mechanisms underlying Oryza genome evolution.</title>
        <authorList>
            <person name="Chen J."/>
            <person name="Huang Q."/>
            <person name="Gao D."/>
            <person name="Wang J."/>
            <person name="Lang Y."/>
            <person name="Liu T."/>
            <person name="Li B."/>
            <person name="Bai Z."/>
            <person name="Luis Goicoechea J."/>
            <person name="Liang C."/>
            <person name="Chen C."/>
            <person name="Zhang W."/>
            <person name="Sun S."/>
            <person name="Liao Y."/>
            <person name="Zhang X."/>
            <person name="Yang L."/>
            <person name="Song C."/>
            <person name="Wang M."/>
            <person name="Shi J."/>
            <person name="Liu G."/>
            <person name="Liu J."/>
            <person name="Zhou H."/>
            <person name="Zhou W."/>
            <person name="Yu Q."/>
            <person name="An N."/>
            <person name="Chen Y."/>
            <person name="Cai Q."/>
            <person name="Wang B."/>
            <person name="Liu B."/>
            <person name="Min J."/>
            <person name="Huang Y."/>
            <person name="Wu H."/>
            <person name="Li Z."/>
            <person name="Zhang Y."/>
            <person name="Yin Y."/>
            <person name="Song W."/>
            <person name="Jiang J."/>
            <person name="Jackson S.A."/>
            <person name="Wing R.A."/>
            <person name="Wang J."/>
            <person name="Chen M."/>
        </authorList>
    </citation>
    <scope>NUCLEOTIDE SEQUENCE [LARGE SCALE GENOMIC DNA]</scope>
    <source>
        <strain evidence="3">cv. IRGC 101232</strain>
    </source>
</reference>
<dbReference type="HOGENOM" id="CLU_2310411_0_0_1"/>
<evidence type="ECO:0000259" key="2">
    <source>
        <dbReference type="Pfam" id="PF23598"/>
    </source>
</evidence>
<protein>
    <recommendedName>
        <fullName evidence="2">Disease resistance R13L4/SHOC-2-like LRR domain-containing protein</fullName>
    </recommendedName>
</protein>
<proteinExistence type="predicted"/>
<dbReference type="EnsemblPlants" id="OB11G22860.1">
    <property type="protein sequence ID" value="OB11G22860.1"/>
    <property type="gene ID" value="OB11G22860"/>
</dbReference>
<evidence type="ECO:0000256" key="1">
    <source>
        <dbReference type="ARBA" id="ARBA00022737"/>
    </source>
</evidence>
<name>J3N900_ORYBR</name>
<evidence type="ECO:0000313" key="4">
    <source>
        <dbReference type="Proteomes" id="UP000006038"/>
    </source>
</evidence>
<dbReference type="Gramene" id="OB11G22860.1">
    <property type="protein sequence ID" value="OB11G22860.1"/>
    <property type="gene ID" value="OB11G22860"/>
</dbReference>
<dbReference type="Proteomes" id="UP000006038">
    <property type="component" value="Chromosome 11"/>
</dbReference>
<feature type="domain" description="Disease resistance R13L4/SHOC-2-like LRR" evidence="2">
    <location>
        <begin position="3"/>
        <end position="91"/>
    </location>
</feature>
<accession>J3N900</accession>
<sequence>MLKTFGKLGTSDLQSFAICSRNFGSLELLDSWSSSTNHLQRFWLSAYYFIPRVPRWIASLCNLIDLNINIKRLTNEDMQILRDLLCLLCLDPKEGMIVIH</sequence>
<organism evidence="3">
    <name type="scientific">Oryza brachyantha</name>
    <name type="common">malo sina</name>
    <dbReference type="NCBI Taxonomy" id="4533"/>
    <lineage>
        <taxon>Eukaryota</taxon>
        <taxon>Viridiplantae</taxon>
        <taxon>Streptophyta</taxon>
        <taxon>Embryophyta</taxon>
        <taxon>Tracheophyta</taxon>
        <taxon>Spermatophyta</taxon>
        <taxon>Magnoliopsida</taxon>
        <taxon>Liliopsida</taxon>
        <taxon>Poales</taxon>
        <taxon>Poaceae</taxon>
        <taxon>BOP clade</taxon>
        <taxon>Oryzoideae</taxon>
        <taxon>Oryzeae</taxon>
        <taxon>Oryzinae</taxon>
        <taxon>Oryza</taxon>
    </lineage>
</organism>
<dbReference type="Pfam" id="PF23598">
    <property type="entry name" value="LRR_14"/>
    <property type="match status" value="1"/>
</dbReference>
<keyword evidence="1" id="KW-0677">Repeat</keyword>
<evidence type="ECO:0000313" key="3">
    <source>
        <dbReference type="EnsemblPlants" id="OB11G22860.1"/>
    </source>
</evidence>
<dbReference type="InterPro" id="IPR055414">
    <property type="entry name" value="LRR_R13L4/SHOC2-like"/>
</dbReference>
<keyword evidence="4" id="KW-1185">Reference proteome</keyword>